<keyword evidence="1" id="KW-0547">Nucleotide-binding</keyword>
<dbReference type="InterPro" id="IPR000792">
    <property type="entry name" value="Tscrpt_reg_LuxR_C"/>
</dbReference>
<protein>
    <submittedName>
        <fullName evidence="4">Helix-turn-helix transcriptional regulator</fullName>
    </submittedName>
</protein>
<dbReference type="Pfam" id="PF13191">
    <property type="entry name" value="AAA_16"/>
    <property type="match status" value="1"/>
</dbReference>
<dbReference type="PRINTS" id="PR00038">
    <property type="entry name" value="HTHLUXR"/>
</dbReference>
<dbReference type="Proteomes" id="UP000460272">
    <property type="component" value="Unassembled WGS sequence"/>
</dbReference>
<dbReference type="GO" id="GO:0004016">
    <property type="term" value="F:adenylate cyclase activity"/>
    <property type="evidence" value="ECO:0007669"/>
    <property type="project" value="TreeGrafter"/>
</dbReference>
<dbReference type="InterPro" id="IPR027417">
    <property type="entry name" value="P-loop_NTPase"/>
</dbReference>
<evidence type="ECO:0000256" key="1">
    <source>
        <dbReference type="ARBA" id="ARBA00022741"/>
    </source>
</evidence>
<dbReference type="GO" id="GO:0006355">
    <property type="term" value="P:regulation of DNA-templated transcription"/>
    <property type="evidence" value="ECO:0007669"/>
    <property type="project" value="InterPro"/>
</dbReference>
<dbReference type="PANTHER" id="PTHR16305:SF35">
    <property type="entry name" value="TRANSCRIPTIONAL ACTIVATOR DOMAIN"/>
    <property type="match status" value="1"/>
</dbReference>
<organism evidence="4 5">
    <name type="scientific">Trebonia kvetii</name>
    <dbReference type="NCBI Taxonomy" id="2480626"/>
    <lineage>
        <taxon>Bacteria</taxon>
        <taxon>Bacillati</taxon>
        <taxon>Actinomycetota</taxon>
        <taxon>Actinomycetes</taxon>
        <taxon>Streptosporangiales</taxon>
        <taxon>Treboniaceae</taxon>
        <taxon>Trebonia</taxon>
    </lineage>
</organism>
<name>A0A6P2C525_9ACTN</name>
<dbReference type="AlphaFoldDB" id="A0A6P2C525"/>
<dbReference type="InterPro" id="IPR016032">
    <property type="entry name" value="Sig_transdc_resp-reg_C-effctor"/>
</dbReference>
<evidence type="ECO:0000313" key="5">
    <source>
        <dbReference type="Proteomes" id="UP000460272"/>
    </source>
</evidence>
<dbReference type="InterPro" id="IPR036388">
    <property type="entry name" value="WH-like_DNA-bd_sf"/>
</dbReference>
<dbReference type="RefSeq" id="WP_145851024.1">
    <property type="nucleotide sequence ID" value="NZ_RPFW01000001.1"/>
</dbReference>
<gene>
    <name evidence="4" type="ORF">EAS64_02190</name>
</gene>
<dbReference type="SMART" id="SM00421">
    <property type="entry name" value="HTH_LUXR"/>
    <property type="match status" value="1"/>
</dbReference>
<dbReference type="InterPro" id="IPR041664">
    <property type="entry name" value="AAA_16"/>
</dbReference>
<dbReference type="Pfam" id="PF00196">
    <property type="entry name" value="GerE"/>
    <property type="match status" value="1"/>
</dbReference>
<dbReference type="PROSITE" id="PS50043">
    <property type="entry name" value="HTH_LUXR_2"/>
    <property type="match status" value="1"/>
</dbReference>
<evidence type="ECO:0000256" key="2">
    <source>
        <dbReference type="ARBA" id="ARBA00022840"/>
    </source>
</evidence>
<dbReference type="GO" id="GO:0005737">
    <property type="term" value="C:cytoplasm"/>
    <property type="evidence" value="ECO:0007669"/>
    <property type="project" value="TreeGrafter"/>
</dbReference>
<dbReference type="PANTHER" id="PTHR16305">
    <property type="entry name" value="TESTICULAR SOLUBLE ADENYLYL CYCLASE"/>
    <property type="match status" value="1"/>
</dbReference>
<dbReference type="CDD" id="cd06170">
    <property type="entry name" value="LuxR_C_like"/>
    <property type="match status" value="1"/>
</dbReference>
<dbReference type="OrthoDB" id="5476461at2"/>
<sequence length="993" mass="105418">MSRRGASPVLVGRTAEMAALQAALETVRRGDPAAMLIGGEAGMGKTRLIGEFTTVARDAGARVLTGACLELGADGLPFSPFTAMLRDFVRESDAGEIGSLLSGSGRAARELARLLPEFAARREAGDDGQPAVSALADDGRTSIRTAGEARAQLFEGFLTLLERLAAHRPVVLIVEDAHWADRSSRDLLAFLIGYQRALRGVLIVVTFRSDELHRTHPLRPLLAELARVEWVERHELPRLTRGQAEELATAILGTSPDRALADSIFQRAEGNPLFTEELLLCAGQCDAVPDTLADLLLQAVRRLPEDSQDVLRIASAGSGVTSDALLAQVTGLGAAELAAAIRPAVAANVLVAHADGYGFRHALIQEAVHADLLPGEHSAVHTRFAQAIEAEPELVSRGRVEIEKSHHWYSAHNTTGALVSAWHAAVQTSNRMAHAERLMLLDRVLELWEQVPNAATLIGADRVRVLQEAASAADDAGELQRGLAIAELALTLVDEATDPLRYALLLERRSSFRSSLGMGTRIADLRRALALVPASLSTQARTQLLLSGARCTDNDPEFRDWAEEALEYAREDGDPDAEGHALASLAMMEAGASQMAGPGSKPLELLAEAARVLERTDAFHRSLKLAILESHLLCGAGEFEQAARAAQEGIVDAERHGLARTGGAFLAINVAEPLFHLGRWDEAAEVAERALDLAPPPLTRAALWLILGWLAAARGDLETALRRAASARAVLSGAVYEDQYHLPLATFDIAITLATQGPVQATDLAAELITRYDLQKSSPRWVWPLLTTAAYAARRAPGEAAASLLHELRLSAGKLAAFGPVQEAWQLSFTALAGALAGSADSASEDAVPVNPLAAADAAADAWEAVGQPFPAVLALIHAGRTALAARATREAASRLRRAAPLAERLGVGPLAAEITDLTRRVGPDSDAGDPVLTGRELEVLRLVAAGRSNREIATALVISPKTASVHVSNILAKLGAATRTEAAVKAHQLLLL</sequence>
<proteinExistence type="predicted"/>
<comment type="caution">
    <text evidence="4">The sequence shown here is derived from an EMBL/GenBank/DDBJ whole genome shotgun (WGS) entry which is preliminary data.</text>
</comment>
<dbReference type="SUPFAM" id="SSF46894">
    <property type="entry name" value="C-terminal effector domain of the bipartite response regulators"/>
    <property type="match status" value="1"/>
</dbReference>
<dbReference type="EMBL" id="RPFW01000001">
    <property type="protein sequence ID" value="TVZ06270.1"/>
    <property type="molecule type" value="Genomic_DNA"/>
</dbReference>
<dbReference type="Gene3D" id="1.10.10.10">
    <property type="entry name" value="Winged helix-like DNA-binding domain superfamily/Winged helix DNA-binding domain"/>
    <property type="match status" value="1"/>
</dbReference>
<keyword evidence="5" id="KW-1185">Reference proteome</keyword>
<reference evidence="4 5" key="1">
    <citation type="submission" date="2018-11" db="EMBL/GenBank/DDBJ databases">
        <title>Trebonia kvetii gen.nov., sp.nov., a novel acidophilic actinobacterium, and proposal of the new actinobacterial family Treboniaceae fam. nov.</title>
        <authorList>
            <person name="Rapoport D."/>
            <person name="Sagova-Mareckova M."/>
            <person name="Sedlacek I."/>
            <person name="Provaznik J."/>
            <person name="Kralova S."/>
            <person name="Pavlinic D."/>
            <person name="Benes V."/>
            <person name="Kopecky J."/>
        </authorList>
    </citation>
    <scope>NUCLEOTIDE SEQUENCE [LARGE SCALE GENOMIC DNA]</scope>
    <source>
        <strain evidence="4 5">15Tr583</strain>
    </source>
</reference>
<evidence type="ECO:0000259" key="3">
    <source>
        <dbReference type="PROSITE" id="PS50043"/>
    </source>
</evidence>
<accession>A0A6P2C525</accession>
<dbReference type="GO" id="GO:0003677">
    <property type="term" value="F:DNA binding"/>
    <property type="evidence" value="ECO:0007669"/>
    <property type="project" value="InterPro"/>
</dbReference>
<evidence type="ECO:0000313" key="4">
    <source>
        <dbReference type="EMBL" id="TVZ06270.1"/>
    </source>
</evidence>
<dbReference type="SUPFAM" id="SSF48452">
    <property type="entry name" value="TPR-like"/>
    <property type="match status" value="1"/>
</dbReference>
<dbReference type="Gene3D" id="1.25.40.10">
    <property type="entry name" value="Tetratricopeptide repeat domain"/>
    <property type="match status" value="1"/>
</dbReference>
<dbReference type="SUPFAM" id="SSF52540">
    <property type="entry name" value="P-loop containing nucleoside triphosphate hydrolases"/>
    <property type="match status" value="1"/>
</dbReference>
<dbReference type="InterPro" id="IPR011990">
    <property type="entry name" value="TPR-like_helical_dom_sf"/>
</dbReference>
<dbReference type="GO" id="GO:0005524">
    <property type="term" value="F:ATP binding"/>
    <property type="evidence" value="ECO:0007669"/>
    <property type="project" value="UniProtKB-KW"/>
</dbReference>
<feature type="domain" description="HTH luxR-type" evidence="3">
    <location>
        <begin position="926"/>
        <end position="991"/>
    </location>
</feature>
<keyword evidence="2" id="KW-0067">ATP-binding</keyword>